<dbReference type="GO" id="GO:1990189">
    <property type="term" value="F:protein N-terminal-serine acetyltransferase activity"/>
    <property type="evidence" value="ECO:0007669"/>
    <property type="project" value="TreeGrafter"/>
</dbReference>
<dbReference type="GO" id="GO:0005737">
    <property type="term" value="C:cytoplasm"/>
    <property type="evidence" value="ECO:0007669"/>
    <property type="project" value="TreeGrafter"/>
</dbReference>
<feature type="domain" description="N-acetyltransferase" evidence="1">
    <location>
        <begin position="14"/>
        <end position="181"/>
    </location>
</feature>
<reference evidence="2" key="2">
    <citation type="submission" date="2021-04" db="EMBL/GenBank/DDBJ databases">
        <authorList>
            <person name="Gilroy R."/>
        </authorList>
    </citation>
    <scope>NUCLEOTIDE SEQUENCE</scope>
    <source>
        <strain evidence="2">ChiHjej13B12-24818</strain>
    </source>
</reference>
<dbReference type="InterPro" id="IPR000182">
    <property type="entry name" value="GNAT_dom"/>
</dbReference>
<proteinExistence type="predicted"/>
<name>A0A9D2RRD8_9MICO</name>
<dbReference type="Proteomes" id="UP000823823">
    <property type="component" value="Unassembled WGS sequence"/>
</dbReference>
<dbReference type="EMBL" id="DWZH01000128">
    <property type="protein sequence ID" value="HJB11917.1"/>
    <property type="molecule type" value="Genomic_DNA"/>
</dbReference>
<dbReference type="PANTHER" id="PTHR43441">
    <property type="entry name" value="RIBOSOMAL-PROTEIN-SERINE ACETYLTRANSFERASE"/>
    <property type="match status" value="1"/>
</dbReference>
<dbReference type="Pfam" id="PF13302">
    <property type="entry name" value="Acetyltransf_3"/>
    <property type="match status" value="1"/>
</dbReference>
<reference evidence="2" key="1">
    <citation type="journal article" date="2021" name="PeerJ">
        <title>Extensive microbial diversity within the chicken gut microbiome revealed by metagenomics and culture.</title>
        <authorList>
            <person name="Gilroy R."/>
            <person name="Ravi A."/>
            <person name="Getino M."/>
            <person name="Pursley I."/>
            <person name="Horton D.L."/>
            <person name="Alikhan N.F."/>
            <person name="Baker D."/>
            <person name="Gharbi K."/>
            <person name="Hall N."/>
            <person name="Watson M."/>
            <person name="Adriaenssens E.M."/>
            <person name="Foster-Nyarko E."/>
            <person name="Jarju S."/>
            <person name="Secka A."/>
            <person name="Antonio M."/>
            <person name="Oren A."/>
            <person name="Chaudhuri R.R."/>
            <person name="La Ragione R."/>
            <person name="Hildebrand F."/>
            <person name="Pallen M.J."/>
        </authorList>
    </citation>
    <scope>NUCLEOTIDE SEQUENCE</scope>
    <source>
        <strain evidence="2">ChiHjej13B12-24818</strain>
    </source>
</reference>
<dbReference type="AlphaFoldDB" id="A0A9D2RRD8"/>
<dbReference type="InterPro" id="IPR016181">
    <property type="entry name" value="Acyl_CoA_acyltransferase"/>
</dbReference>
<evidence type="ECO:0000313" key="2">
    <source>
        <dbReference type="EMBL" id="HJB11917.1"/>
    </source>
</evidence>
<sequence length="216" mass="24452">MVHVWPLTLRDSELVLRPLRRRDRREFEALRARNRDWLRPWDASDPLRGTPPPFSTVRRWNESQARQGLQLPLVITVDGRLAGQITAGPIQYGALRSAVIGYWIDRRMAGRGLVPRAAALVIDHLFAELGLHRIEVTVRPENTSSLRVVEKLHLRAEGMRRSAIHVDGGWRDHLVFALTAEEVRTDESGRGVLARLRSETARLPGSPEFDADTPTA</sequence>
<comment type="caution">
    <text evidence="2">The sequence shown here is derived from an EMBL/GenBank/DDBJ whole genome shotgun (WGS) entry which is preliminary data.</text>
</comment>
<dbReference type="SUPFAM" id="SSF55729">
    <property type="entry name" value="Acyl-CoA N-acyltransferases (Nat)"/>
    <property type="match status" value="1"/>
</dbReference>
<gene>
    <name evidence="2" type="ORF">H9786_15575</name>
</gene>
<organism evidence="2 3">
    <name type="scientific">Candidatus Brachybacterium merdavium</name>
    <dbReference type="NCBI Taxonomy" id="2838513"/>
    <lineage>
        <taxon>Bacteria</taxon>
        <taxon>Bacillati</taxon>
        <taxon>Actinomycetota</taxon>
        <taxon>Actinomycetes</taxon>
        <taxon>Micrococcales</taxon>
        <taxon>Dermabacteraceae</taxon>
        <taxon>Brachybacterium</taxon>
    </lineage>
</organism>
<dbReference type="InterPro" id="IPR051908">
    <property type="entry name" value="Ribosomal_N-acetyltransferase"/>
</dbReference>
<dbReference type="PROSITE" id="PS51186">
    <property type="entry name" value="GNAT"/>
    <property type="match status" value="1"/>
</dbReference>
<evidence type="ECO:0000259" key="1">
    <source>
        <dbReference type="PROSITE" id="PS51186"/>
    </source>
</evidence>
<dbReference type="GO" id="GO:0008999">
    <property type="term" value="F:protein-N-terminal-alanine acetyltransferase activity"/>
    <property type="evidence" value="ECO:0007669"/>
    <property type="project" value="TreeGrafter"/>
</dbReference>
<accession>A0A9D2RRD8</accession>
<protein>
    <submittedName>
        <fullName evidence="2">GNAT family N-acetyltransferase</fullName>
    </submittedName>
</protein>
<dbReference type="PANTHER" id="PTHR43441:SF10">
    <property type="entry name" value="ACETYLTRANSFERASE"/>
    <property type="match status" value="1"/>
</dbReference>
<dbReference type="Gene3D" id="3.40.630.30">
    <property type="match status" value="1"/>
</dbReference>
<evidence type="ECO:0000313" key="3">
    <source>
        <dbReference type="Proteomes" id="UP000823823"/>
    </source>
</evidence>